<evidence type="ECO:0000256" key="5">
    <source>
        <dbReference type="ARBA" id="ARBA00023136"/>
    </source>
</evidence>
<evidence type="ECO:0000256" key="3">
    <source>
        <dbReference type="ARBA" id="ARBA00022692"/>
    </source>
</evidence>
<keyword evidence="2" id="KW-1003">Cell membrane</keyword>
<dbReference type="EMBL" id="BAAANN010000002">
    <property type="protein sequence ID" value="GAA1940883.1"/>
    <property type="molecule type" value="Genomic_DNA"/>
</dbReference>
<evidence type="ECO:0000256" key="4">
    <source>
        <dbReference type="ARBA" id="ARBA00022989"/>
    </source>
</evidence>
<evidence type="ECO:0000256" key="1">
    <source>
        <dbReference type="ARBA" id="ARBA00004162"/>
    </source>
</evidence>
<dbReference type="InterPro" id="IPR007168">
    <property type="entry name" value="Phageshock_PspC_N"/>
</dbReference>
<protein>
    <submittedName>
        <fullName evidence="9">PspC domain-containing protein</fullName>
    </submittedName>
</protein>
<dbReference type="PANTHER" id="PTHR33885">
    <property type="entry name" value="PHAGE SHOCK PROTEIN C"/>
    <property type="match status" value="1"/>
</dbReference>
<evidence type="ECO:0000256" key="2">
    <source>
        <dbReference type="ARBA" id="ARBA00022475"/>
    </source>
</evidence>
<keyword evidence="4 6" id="KW-1133">Transmembrane helix</keyword>
<keyword evidence="3 6" id="KW-0812">Transmembrane</keyword>
<keyword evidence="5 6" id="KW-0472">Membrane</keyword>
<reference evidence="9" key="3">
    <citation type="submission" date="2023-12" db="EMBL/GenBank/DDBJ databases">
        <authorList>
            <person name="Sun Q."/>
            <person name="Inoue M."/>
        </authorList>
    </citation>
    <scope>NUCLEOTIDE SEQUENCE</scope>
    <source>
        <strain evidence="9">JCM 14545</strain>
    </source>
</reference>
<feature type="transmembrane region" description="Helical" evidence="6">
    <location>
        <begin position="44"/>
        <end position="68"/>
    </location>
</feature>
<reference evidence="8 10" key="2">
    <citation type="journal article" date="2019" name="Int. J. Syst. Evol. Microbiol.">
        <title>The Global Catalogue of Microorganisms (GCM) 10K type strain sequencing project: providing services to taxonomists for standard genome sequencing and annotation.</title>
        <authorList>
            <consortium name="The Broad Institute Genomics Platform"/>
            <consortium name="The Broad Institute Genome Sequencing Center for Infectious Disease"/>
            <person name="Wu L."/>
            <person name="Ma J."/>
        </authorList>
    </citation>
    <scope>NUCLEOTIDE SEQUENCE [LARGE SCALE GENOMIC DNA]</scope>
    <source>
        <strain evidence="8 10">JCM 14545</strain>
    </source>
</reference>
<dbReference type="InterPro" id="IPR052027">
    <property type="entry name" value="PspC"/>
</dbReference>
<evidence type="ECO:0000256" key="6">
    <source>
        <dbReference type="SAM" id="Phobius"/>
    </source>
</evidence>
<dbReference type="RefSeq" id="WP_344412908.1">
    <property type="nucleotide sequence ID" value="NZ_BAAANN010000002.1"/>
</dbReference>
<dbReference type="EMBL" id="BAAANN010000002">
    <property type="protein sequence ID" value="GAA1940851.1"/>
    <property type="molecule type" value="Genomic_DNA"/>
</dbReference>
<accession>A0ABP5BCY9</accession>
<gene>
    <name evidence="8" type="ORF">GCM10009754_05150</name>
    <name evidence="9" type="ORF">GCM10009754_05190</name>
</gene>
<evidence type="ECO:0000313" key="8">
    <source>
        <dbReference type="EMBL" id="GAA1940851.1"/>
    </source>
</evidence>
<dbReference type="Pfam" id="PF04024">
    <property type="entry name" value="PspC"/>
    <property type="match status" value="1"/>
</dbReference>
<reference evidence="9" key="1">
    <citation type="journal article" date="2014" name="Int. J. Syst. Evol. Microbiol.">
        <title>Complete genome of a new Firmicutes species belonging to the dominant human colonic microbiota ('Ruminococcus bicirculans') reveals two chromosomes and a selective capacity to utilize plant glucans.</title>
        <authorList>
            <consortium name="NISC Comparative Sequencing Program"/>
            <person name="Wegmann U."/>
            <person name="Louis P."/>
            <person name="Goesmann A."/>
            <person name="Henrissat B."/>
            <person name="Duncan S.H."/>
            <person name="Flint H.J."/>
        </authorList>
    </citation>
    <scope>NUCLEOTIDE SEQUENCE</scope>
    <source>
        <strain evidence="9">JCM 14545</strain>
    </source>
</reference>
<evidence type="ECO:0000313" key="9">
    <source>
        <dbReference type="EMBL" id="GAA1940883.1"/>
    </source>
</evidence>
<proteinExistence type="predicted"/>
<name>A0ABP5BCY9_9PSEU</name>
<dbReference type="PANTHER" id="PTHR33885:SF3">
    <property type="entry name" value="PHAGE SHOCK PROTEIN C"/>
    <property type="match status" value="1"/>
</dbReference>
<keyword evidence="10" id="KW-1185">Reference proteome</keyword>
<organism evidence="9 10">
    <name type="scientific">Amycolatopsis minnesotensis</name>
    <dbReference type="NCBI Taxonomy" id="337894"/>
    <lineage>
        <taxon>Bacteria</taxon>
        <taxon>Bacillati</taxon>
        <taxon>Actinomycetota</taxon>
        <taxon>Actinomycetes</taxon>
        <taxon>Pseudonocardiales</taxon>
        <taxon>Pseudonocardiaceae</taxon>
        <taxon>Amycolatopsis</taxon>
    </lineage>
</organism>
<comment type="subcellular location">
    <subcellularLocation>
        <location evidence="1">Cell membrane</location>
        <topology evidence="1">Single-pass membrane protein</topology>
    </subcellularLocation>
</comment>
<feature type="domain" description="Phage shock protein PspC N-terminal" evidence="7">
    <location>
        <begin position="13"/>
        <end position="71"/>
    </location>
</feature>
<dbReference type="Proteomes" id="UP001501116">
    <property type="component" value="Unassembled WGS sequence"/>
</dbReference>
<sequence>MTGNAYSPETTTKKLRRSSTDKMLAGVCGGWAKVLGIDASILRILFAAAAILGLGTPVLLYAICWILMPEEHTA</sequence>
<evidence type="ECO:0000313" key="10">
    <source>
        <dbReference type="Proteomes" id="UP001501116"/>
    </source>
</evidence>
<comment type="caution">
    <text evidence="9">The sequence shown here is derived from an EMBL/GenBank/DDBJ whole genome shotgun (WGS) entry which is preliminary data.</text>
</comment>
<evidence type="ECO:0000259" key="7">
    <source>
        <dbReference type="Pfam" id="PF04024"/>
    </source>
</evidence>